<dbReference type="PANTHER" id="PTHR48079:SF6">
    <property type="entry name" value="NAD(P)-BINDING DOMAIN-CONTAINING PROTEIN-RELATED"/>
    <property type="match status" value="1"/>
</dbReference>
<organism evidence="3 4">
    <name type="scientific">Nocardioides marinus</name>
    <dbReference type="NCBI Taxonomy" id="374514"/>
    <lineage>
        <taxon>Bacteria</taxon>
        <taxon>Bacillati</taxon>
        <taxon>Actinomycetota</taxon>
        <taxon>Actinomycetes</taxon>
        <taxon>Propionibacteriales</taxon>
        <taxon>Nocardioidaceae</taxon>
        <taxon>Nocardioides</taxon>
    </lineage>
</organism>
<feature type="region of interest" description="Disordered" evidence="1">
    <location>
        <begin position="120"/>
        <end position="142"/>
    </location>
</feature>
<proteinExistence type="predicted"/>
<dbReference type="Gene3D" id="3.40.50.720">
    <property type="entry name" value="NAD(P)-binding Rossmann-like Domain"/>
    <property type="match status" value="1"/>
</dbReference>
<evidence type="ECO:0000256" key="1">
    <source>
        <dbReference type="SAM" id="MobiDB-lite"/>
    </source>
</evidence>
<dbReference type="PANTHER" id="PTHR48079">
    <property type="entry name" value="PROTEIN YEEZ"/>
    <property type="match status" value="1"/>
</dbReference>
<dbReference type="EMBL" id="JACBZI010000001">
    <property type="protein sequence ID" value="NYI10893.1"/>
    <property type="molecule type" value="Genomic_DNA"/>
</dbReference>
<protein>
    <submittedName>
        <fullName evidence="3">Nucleoside-diphosphate-sugar epimerase</fullName>
    </submittedName>
</protein>
<dbReference type="InterPro" id="IPR051783">
    <property type="entry name" value="NAD(P)-dependent_oxidoreduct"/>
</dbReference>
<dbReference type="InterPro" id="IPR036291">
    <property type="entry name" value="NAD(P)-bd_dom_sf"/>
</dbReference>
<comment type="caution">
    <text evidence="3">The sequence shown here is derived from an EMBL/GenBank/DDBJ whole genome shotgun (WGS) entry which is preliminary data.</text>
</comment>
<accession>A0A7Y9YES4</accession>
<evidence type="ECO:0000259" key="2">
    <source>
        <dbReference type="Pfam" id="PF01370"/>
    </source>
</evidence>
<dbReference type="SUPFAM" id="SSF51735">
    <property type="entry name" value="NAD(P)-binding Rossmann-fold domains"/>
    <property type="match status" value="1"/>
</dbReference>
<dbReference type="InterPro" id="IPR001509">
    <property type="entry name" value="Epimerase_deHydtase"/>
</dbReference>
<dbReference type="AlphaFoldDB" id="A0A7Y9YES4"/>
<dbReference type="Pfam" id="PF01370">
    <property type="entry name" value="Epimerase"/>
    <property type="match status" value="1"/>
</dbReference>
<dbReference type="RefSeq" id="WP_179531658.1">
    <property type="nucleotide sequence ID" value="NZ_BAAAPP010000005.1"/>
</dbReference>
<sequence length="309" mass="32056">MSEQPTVVVTGANGLVGSHVCAALAQRGAAVRAVVRRSGTAPEVEGVTEVVGEFTDPAQAPGLVEGADVLVTTVHPMGTDRATQERVGVEGTTTIATAAREAGVGLLVHVSTASVYDRRAGVGDVDESSDPVPDDAGDYPVTKRDTDARLEVLDGPTRVLVRPPVILGPGESSLWNTLRPREMAEDPAQAHAVPDLTFAWVHVADLARLVADLATGTIVVGEDAGAGPVAGRCTAVNAAAGASTFRHYLETVTSALGVEPTWDDGPAWQGSVVSERARAWGWRPEVTLEAAMAELVEGLPRDVRPTSPS</sequence>
<reference evidence="3 4" key="1">
    <citation type="submission" date="2020-07" db="EMBL/GenBank/DDBJ databases">
        <title>Sequencing the genomes of 1000 actinobacteria strains.</title>
        <authorList>
            <person name="Klenk H.-P."/>
        </authorList>
    </citation>
    <scope>NUCLEOTIDE SEQUENCE [LARGE SCALE GENOMIC DNA]</scope>
    <source>
        <strain evidence="3 4">DSM 18248</strain>
    </source>
</reference>
<feature type="domain" description="NAD-dependent epimerase/dehydratase" evidence="2">
    <location>
        <begin position="7"/>
        <end position="210"/>
    </location>
</feature>
<gene>
    <name evidence="3" type="ORF">BKA05_002408</name>
</gene>
<dbReference type="GO" id="GO:0005737">
    <property type="term" value="C:cytoplasm"/>
    <property type="evidence" value="ECO:0007669"/>
    <property type="project" value="TreeGrafter"/>
</dbReference>
<evidence type="ECO:0000313" key="4">
    <source>
        <dbReference type="Proteomes" id="UP000537326"/>
    </source>
</evidence>
<feature type="compositionally biased region" description="Acidic residues" evidence="1">
    <location>
        <begin position="124"/>
        <end position="137"/>
    </location>
</feature>
<name>A0A7Y9YES4_9ACTN</name>
<dbReference type="GO" id="GO:0004029">
    <property type="term" value="F:aldehyde dehydrogenase (NAD+) activity"/>
    <property type="evidence" value="ECO:0007669"/>
    <property type="project" value="TreeGrafter"/>
</dbReference>
<dbReference type="Proteomes" id="UP000537326">
    <property type="component" value="Unassembled WGS sequence"/>
</dbReference>
<evidence type="ECO:0000313" key="3">
    <source>
        <dbReference type="EMBL" id="NYI10893.1"/>
    </source>
</evidence>
<keyword evidence="4" id="KW-1185">Reference proteome</keyword>